<dbReference type="GO" id="GO:0016787">
    <property type="term" value="F:hydrolase activity"/>
    <property type="evidence" value="ECO:0007669"/>
    <property type="project" value="UniProtKB-KW"/>
</dbReference>
<gene>
    <name evidence="3" type="ORF">N0K08_15240</name>
</gene>
<dbReference type="PANTHER" id="PTHR48081:SF8">
    <property type="entry name" value="ALPHA_BETA HYDROLASE FOLD-3 DOMAIN-CONTAINING PROTEIN-RELATED"/>
    <property type="match status" value="1"/>
</dbReference>
<evidence type="ECO:0000256" key="1">
    <source>
        <dbReference type="ARBA" id="ARBA00022801"/>
    </source>
</evidence>
<dbReference type="EMBL" id="JAODYH010000007">
    <property type="protein sequence ID" value="MCT9812000.1"/>
    <property type="molecule type" value="Genomic_DNA"/>
</dbReference>
<name>A0ABT2PNZ8_9BURK</name>
<comment type="caution">
    <text evidence="3">The sequence shown here is derived from an EMBL/GenBank/DDBJ whole genome shotgun (WGS) entry which is preliminary data.</text>
</comment>
<keyword evidence="1 3" id="KW-0378">Hydrolase</keyword>
<feature type="domain" description="Alpha/beta hydrolase fold-3" evidence="2">
    <location>
        <begin position="81"/>
        <end position="286"/>
    </location>
</feature>
<dbReference type="InterPro" id="IPR029058">
    <property type="entry name" value="AB_hydrolase_fold"/>
</dbReference>
<protein>
    <submittedName>
        <fullName evidence="3">Alpha/beta hydrolase</fullName>
    </submittedName>
</protein>
<accession>A0ABT2PNZ8</accession>
<dbReference type="RefSeq" id="WP_261501241.1">
    <property type="nucleotide sequence ID" value="NZ_JAODYH010000007.1"/>
</dbReference>
<proteinExistence type="predicted"/>
<reference evidence="3 4" key="1">
    <citation type="submission" date="2022-09" db="EMBL/GenBank/DDBJ databases">
        <title>Draft genome of isolate Be4.</title>
        <authorList>
            <person name="Sanchez-Castro I."/>
            <person name="Martinez-Rodriguez P."/>
            <person name="Descostes M."/>
            <person name="Merroun M."/>
        </authorList>
    </citation>
    <scope>NUCLEOTIDE SEQUENCE [LARGE SCALE GENOMIC DNA]</scope>
    <source>
        <strain evidence="3 4">Be4</strain>
    </source>
</reference>
<dbReference type="Proteomes" id="UP001525968">
    <property type="component" value="Unassembled WGS sequence"/>
</dbReference>
<evidence type="ECO:0000313" key="4">
    <source>
        <dbReference type="Proteomes" id="UP001525968"/>
    </source>
</evidence>
<sequence length="315" mass="32893">MALDPHLAGTLQMLAAAKAKPTAEGTPEEGRAGYLALTAGSLTPEQRVPVAGVQDTTVPGGAGRIPARIYRPEGQGPFPTVAYFHGGGYVIGNLETHDNMCREICRSAQAVVVSVDYRLAPEHPFPAGIEDAVAAAKWIVAHARELGGSPTVAVAGDSAGGNFSAVVAQQLRDEGIRLAAQFLIYPAVDHVAAVYPSAEQNAKGYFLEAETMAWFYNHYVGGYANPMDPRLAPLQADDLTGLPPAVIVTAEFDPLRDQGAAYAAALHAAGGQADLIPGPGMIHGFFDMGRWSPGAQALVTHSIARFGALLKSQGS</sequence>
<dbReference type="Gene3D" id="3.40.50.1820">
    <property type="entry name" value="alpha/beta hydrolase"/>
    <property type="match status" value="1"/>
</dbReference>
<dbReference type="InterPro" id="IPR050300">
    <property type="entry name" value="GDXG_lipolytic_enzyme"/>
</dbReference>
<evidence type="ECO:0000313" key="3">
    <source>
        <dbReference type="EMBL" id="MCT9812000.1"/>
    </source>
</evidence>
<evidence type="ECO:0000259" key="2">
    <source>
        <dbReference type="Pfam" id="PF07859"/>
    </source>
</evidence>
<dbReference type="Pfam" id="PF07859">
    <property type="entry name" value="Abhydrolase_3"/>
    <property type="match status" value="1"/>
</dbReference>
<dbReference type="InterPro" id="IPR013094">
    <property type="entry name" value="AB_hydrolase_3"/>
</dbReference>
<keyword evidence="4" id="KW-1185">Reference proteome</keyword>
<dbReference type="SUPFAM" id="SSF53474">
    <property type="entry name" value="alpha/beta-Hydrolases"/>
    <property type="match status" value="1"/>
</dbReference>
<dbReference type="PANTHER" id="PTHR48081">
    <property type="entry name" value="AB HYDROLASE SUPERFAMILY PROTEIN C4A8.06C"/>
    <property type="match status" value="1"/>
</dbReference>
<organism evidence="3 4">
    <name type="scientific">Acidovorax bellezanensis</name>
    <dbReference type="NCBI Taxonomy" id="2976702"/>
    <lineage>
        <taxon>Bacteria</taxon>
        <taxon>Pseudomonadati</taxon>
        <taxon>Pseudomonadota</taxon>
        <taxon>Betaproteobacteria</taxon>
        <taxon>Burkholderiales</taxon>
        <taxon>Comamonadaceae</taxon>
        <taxon>Acidovorax</taxon>
    </lineage>
</organism>